<dbReference type="AlphaFoldDB" id="A0A8H7BZX1"/>
<dbReference type="EMBL" id="JABAYA010000021">
    <property type="protein sequence ID" value="KAF7729854.1"/>
    <property type="molecule type" value="Genomic_DNA"/>
</dbReference>
<accession>A0A8H7BZX1</accession>
<gene>
    <name evidence="4" type="ORF">EC973_003588</name>
</gene>
<evidence type="ECO:0000259" key="2">
    <source>
        <dbReference type="Pfam" id="PF00534"/>
    </source>
</evidence>
<evidence type="ECO:0000256" key="1">
    <source>
        <dbReference type="ARBA" id="ARBA00022676"/>
    </source>
</evidence>
<sequence>MRIAIVTENFLPKVDGVTNTLKKLLEHLQETGHEVLLLGPESGMMAFAGAELVGTVGIPFLPYPELKLNLWRPRFTRKLLEFDPQVIHLVEPVWLGAAALAICKFYLPNVPLVSSYHTNLATYCTHFGWGFFSPLMWQWNRFCHSFCRRTVCPSRSTSQMLRHKGFDNLSLWPRGIDAGMFSPAKRSHALRARWLGSEAEAAKKKIILYVGRISFEKNIELVLDAYRQMDYENACHLVIVGHGPAFDEIQSECARVNLPVTFTGYLRGIQLASAYASADIFAFPSVTETFGQVVLEAMASGLPVAGIQAEGVCDLVIDQQTGLLLDIAGLSRGQQIERYAAHLNMLVNSAEERLRMSHCARETAKGYTWWEAMECMVRTYKAAATAANTVNVEGDCDSGVEEDFETEGEDCKTKSTC</sequence>
<proteinExistence type="predicted"/>
<feature type="domain" description="Glycosyltransferase subfamily 4-like N-terminal" evidence="3">
    <location>
        <begin position="14"/>
        <end position="178"/>
    </location>
</feature>
<protein>
    <submittedName>
        <fullName evidence="4">Uncharacterized protein</fullName>
    </submittedName>
</protein>
<evidence type="ECO:0000259" key="3">
    <source>
        <dbReference type="Pfam" id="PF13439"/>
    </source>
</evidence>
<dbReference type="SUPFAM" id="SSF53756">
    <property type="entry name" value="UDP-Glycosyltransferase/glycogen phosphorylase"/>
    <property type="match status" value="1"/>
</dbReference>
<dbReference type="PANTHER" id="PTHR45947:SF3">
    <property type="entry name" value="SULFOQUINOVOSYL TRANSFERASE SQD2"/>
    <property type="match status" value="1"/>
</dbReference>
<dbReference type="Proteomes" id="UP000605846">
    <property type="component" value="Unassembled WGS sequence"/>
</dbReference>
<dbReference type="PANTHER" id="PTHR45947">
    <property type="entry name" value="SULFOQUINOVOSYL TRANSFERASE SQD2"/>
    <property type="match status" value="1"/>
</dbReference>
<dbReference type="Gene3D" id="3.40.50.2000">
    <property type="entry name" value="Glycogen Phosphorylase B"/>
    <property type="match status" value="2"/>
</dbReference>
<dbReference type="InterPro" id="IPR001296">
    <property type="entry name" value="Glyco_trans_1"/>
</dbReference>
<evidence type="ECO:0000313" key="4">
    <source>
        <dbReference type="EMBL" id="KAF7729854.1"/>
    </source>
</evidence>
<name>A0A8H7BZX1_9FUNG</name>
<dbReference type="OrthoDB" id="443318at2759"/>
<dbReference type="Pfam" id="PF00534">
    <property type="entry name" value="Glycos_transf_1"/>
    <property type="match status" value="1"/>
</dbReference>
<dbReference type="CDD" id="cd03814">
    <property type="entry name" value="GT4-like"/>
    <property type="match status" value="1"/>
</dbReference>
<organism evidence="4 5">
    <name type="scientific">Apophysomyces ossiformis</name>
    <dbReference type="NCBI Taxonomy" id="679940"/>
    <lineage>
        <taxon>Eukaryota</taxon>
        <taxon>Fungi</taxon>
        <taxon>Fungi incertae sedis</taxon>
        <taxon>Mucoromycota</taxon>
        <taxon>Mucoromycotina</taxon>
        <taxon>Mucoromycetes</taxon>
        <taxon>Mucorales</taxon>
        <taxon>Mucorineae</taxon>
        <taxon>Mucoraceae</taxon>
        <taxon>Apophysomyces</taxon>
    </lineage>
</organism>
<dbReference type="InterPro" id="IPR050194">
    <property type="entry name" value="Glycosyltransferase_grp1"/>
</dbReference>
<keyword evidence="1" id="KW-0328">Glycosyltransferase</keyword>
<dbReference type="GO" id="GO:0016757">
    <property type="term" value="F:glycosyltransferase activity"/>
    <property type="evidence" value="ECO:0007669"/>
    <property type="project" value="UniProtKB-KW"/>
</dbReference>
<keyword evidence="5" id="KW-1185">Reference proteome</keyword>
<comment type="caution">
    <text evidence="4">The sequence shown here is derived from an EMBL/GenBank/DDBJ whole genome shotgun (WGS) entry which is preliminary data.</text>
</comment>
<dbReference type="Pfam" id="PF13439">
    <property type="entry name" value="Glyco_transf_4"/>
    <property type="match status" value="1"/>
</dbReference>
<dbReference type="InterPro" id="IPR028098">
    <property type="entry name" value="Glyco_trans_4-like_N"/>
</dbReference>
<reference evidence="4" key="1">
    <citation type="submission" date="2020-01" db="EMBL/GenBank/DDBJ databases">
        <title>Genome Sequencing of Three Apophysomyces-Like Fungal Strains Confirms a Novel Fungal Genus in the Mucoromycota with divergent Burkholderia-like Endosymbiotic Bacteria.</title>
        <authorList>
            <person name="Stajich J.E."/>
            <person name="Macias A.M."/>
            <person name="Carter-House D."/>
            <person name="Lovett B."/>
            <person name="Kasson L.R."/>
            <person name="Berry K."/>
            <person name="Grigoriev I."/>
            <person name="Chang Y."/>
            <person name="Spatafora J."/>
            <person name="Kasson M.T."/>
        </authorList>
    </citation>
    <scope>NUCLEOTIDE SEQUENCE</scope>
    <source>
        <strain evidence="4">NRRL A-21654</strain>
    </source>
</reference>
<evidence type="ECO:0000313" key="5">
    <source>
        <dbReference type="Proteomes" id="UP000605846"/>
    </source>
</evidence>
<keyword evidence="1" id="KW-0808">Transferase</keyword>
<feature type="domain" description="Glycosyl transferase family 1" evidence="2">
    <location>
        <begin position="197"/>
        <end position="362"/>
    </location>
</feature>